<organism evidence="1 2">
    <name type="scientific">Actinopolyspora mzabensis</name>
    <dbReference type="NCBI Taxonomy" id="995066"/>
    <lineage>
        <taxon>Bacteria</taxon>
        <taxon>Bacillati</taxon>
        <taxon>Actinomycetota</taxon>
        <taxon>Actinomycetes</taxon>
        <taxon>Actinopolysporales</taxon>
        <taxon>Actinopolysporaceae</taxon>
        <taxon>Actinopolyspora</taxon>
    </lineage>
</organism>
<proteinExistence type="predicted"/>
<name>A0A1G9AP58_ACTMZ</name>
<dbReference type="GO" id="GO:0003824">
    <property type="term" value="F:catalytic activity"/>
    <property type="evidence" value="ECO:0007669"/>
    <property type="project" value="InterPro"/>
</dbReference>
<reference evidence="2" key="1">
    <citation type="submission" date="2016-10" db="EMBL/GenBank/DDBJ databases">
        <authorList>
            <person name="Varghese N."/>
            <person name="Submissions S."/>
        </authorList>
    </citation>
    <scope>NUCLEOTIDE SEQUENCE [LARGE SCALE GENOMIC DNA]</scope>
    <source>
        <strain evidence="2">DSM 45460</strain>
    </source>
</reference>
<dbReference type="EMBL" id="FNFM01000006">
    <property type="protein sequence ID" value="SDK29031.1"/>
    <property type="molecule type" value="Genomic_DNA"/>
</dbReference>
<evidence type="ECO:0008006" key="3">
    <source>
        <dbReference type="Google" id="ProtNLM"/>
    </source>
</evidence>
<protein>
    <recommendedName>
        <fullName evidence="3">Endonuclease III</fullName>
    </recommendedName>
</protein>
<dbReference type="Proteomes" id="UP000199213">
    <property type="component" value="Unassembled WGS sequence"/>
</dbReference>
<evidence type="ECO:0000313" key="2">
    <source>
        <dbReference type="Proteomes" id="UP000199213"/>
    </source>
</evidence>
<dbReference type="SUPFAM" id="SSF48150">
    <property type="entry name" value="DNA-glycosylase"/>
    <property type="match status" value="1"/>
</dbReference>
<evidence type="ECO:0000313" key="1">
    <source>
        <dbReference type="EMBL" id="SDK29031.1"/>
    </source>
</evidence>
<dbReference type="InterPro" id="IPR011257">
    <property type="entry name" value="DNA_glycosylase"/>
</dbReference>
<dbReference type="AlphaFoldDB" id="A0A1G9AP58"/>
<keyword evidence="2" id="KW-1185">Reference proteome</keyword>
<accession>A0A1G9AP58</accession>
<sequence>MNTRSTARRLLDVAGTTYAAQADITLRNRPEPLYRLLVLSVLLSTRIKAEIAVAAARELAEFDTPERMLRATWQQRVDALGRGHYVRYDESTATALGQGAELLRDEYAGDPRNIRTEAAGDPAKLRSALRGIPKLGPVGADIFCREAQAVWPELRPYFDKKALTGAQRVGLPGRAAELAELAEAEELARLAAACVRVTLEKGTAEKVEQPSATGRTAATG</sequence>
<dbReference type="RefSeq" id="WP_092628093.1">
    <property type="nucleotide sequence ID" value="NZ_FNFM01000006.1"/>
</dbReference>
<dbReference type="GO" id="GO:0006281">
    <property type="term" value="P:DNA repair"/>
    <property type="evidence" value="ECO:0007669"/>
    <property type="project" value="InterPro"/>
</dbReference>
<dbReference type="OrthoDB" id="3078554at2"/>
<gene>
    <name evidence="1" type="ORF">SAMN04487820_106165</name>
</gene>